<dbReference type="EMBL" id="MW798228">
    <property type="protein sequence ID" value="QXF69104.1"/>
    <property type="molecule type" value="mRNA"/>
</dbReference>
<dbReference type="InterPro" id="IPR008949">
    <property type="entry name" value="Isoprenoid_synthase_dom_sf"/>
</dbReference>
<dbReference type="Gene3D" id="1.10.600.10">
    <property type="entry name" value="Farnesyl Diphosphate Synthase"/>
    <property type="match status" value="2"/>
</dbReference>
<evidence type="ECO:0000256" key="2">
    <source>
        <dbReference type="ARBA" id="ARBA00022723"/>
    </source>
</evidence>
<dbReference type="Pfam" id="PF19086">
    <property type="entry name" value="Terpene_syn_C_2"/>
    <property type="match status" value="1"/>
</dbReference>
<keyword evidence="1" id="KW-0808">Transferase</keyword>
<dbReference type="CDD" id="cd00685">
    <property type="entry name" value="Trans_IPPS_HT"/>
    <property type="match status" value="1"/>
</dbReference>
<dbReference type="InterPro" id="IPR033749">
    <property type="entry name" value="Polyprenyl_synt_CS"/>
</dbReference>
<evidence type="ECO:0000256" key="5">
    <source>
        <dbReference type="SAM" id="MobiDB-lite"/>
    </source>
</evidence>
<evidence type="ECO:0000256" key="1">
    <source>
        <dbReference type="ARBA" id="ARBA00022679"/>
    </source>
</evidence>
<dbReference type="GO" id="GO:0046165">
    <property type="term" value="P:alcohol biosynthetic process"/>
    <property type="evidence" value="ECO:0007669"/>
    <property type="project" value="UniProtKB-ARBA"/>
</dbReference>
<accession>A0A8F4SK87</accession>
<proteinExistence type="evidence at transcript level"/>
<keyword evidence="2" id="KW-0479">Metal-binding</keyword>
<dbReference type="PROSITE" id="PS00723">
    <property type="entry name" value="POLYPRENYL_SYNTHASE_1"/>
    <property type="match status" value="1"/>
</dbReference>
<name>A0A8F4SK87_9PEZI</name>
<dbReference type="PANTHER" id="PTHR12001:SF72">
    <property type="entry name" value="THIJ_PFPI FAMILY PROTEIN (AFU_ORTHOLOGUE AFUA_3G01210)-RELATED"/>
    <property type="match status" value="1"/>
</dbReference>
<dbReference type="OMA" id="VKPCYAA"/>
<protein>
    <submittedName>
        <fullName evidence="6">Variediene</fullName>
    </submittedName>
</protein>
<gene>
    <name evidence="6" type="ORF">PTTS107</name>
</gene>
<dbReference type="GO" id="GO:0043386">
    <property type="term" value="P:mycotoxin biosynthetic process"/>
    <property type="evidence" value="ECO:0007669"/>
    <property type="project" value="UniProtKB-ARBA"/>
</dbReference>
<sequence>MDQSQSLLDEYNETSYVVDSSQFDSQGFCDGYELRRHRCESEANLGAYEARRDWLRSIGPIDEFGNANPYHGDFTSVVLPFTIPDRVRLCAYAMEYAFIYDNVLESAKENLLDDPNLSKSDAYEIDCSNLSITGAKQLESKIILSLMKKDKLCGQQVMQKWKEAVLTTDGQKQAKPFTTMDQYLDFRHLDSGAAFVRALIRFGMGLTFTDDEEALLKPLTRTNARALCLANDYVSFERELDAYQNHSSDEPINAVWLCMKWDNVDAATAKERVKSLTLQYEADFVRERDAFLSTDAGQSRKLQRYLQAMTQQIPGNLVWSLSCPRYHAERRYDPNAGAELDFDLQTSRPTVEDLRNACKVRANENKSSAPMPADGHSPDAMPESSEVCEARVDSPVNDSCVRNSSHKNTPSSEHVSGPIEYTLSHPSKGVRDALADALNVWLGISPIVLERIKRVIRILHNASLMLDDIEDCSPLRRGKPAAHTVFGVPATLNAANFAILEAMEEVCKLPEKLASLEVFTQQMRELYVGQSYDLHWSYNNQCPTEKEYLHMVEQKTGGLFVMLARLMQVHSSSEEAQTVPLQKLLTSLGQYFQIRDDQRNLTTSELEEQKGFCEDLDEGKFSYPIVLALQHSDDHQSARAILRQILTSGKARRSLSKEMKLLALEQLGKTSSLEATKAKLESLYAEAEGQLSKIEQQTGRENWIMRLLLWKLSL</sequence>
<dbReference type="Pfam" id="PF00348">
    <property type="entry name" value="polyprenyl_synt"/>
    <property type="match status" value="1"/>
</dbReference>
<feature type="region of interest" description="Disordered" evidence="5">
    <location>
        <begin position="362"/>
        <end position="418"/>
    </location>
</feature>
<keyword evidence="4" id="KW-0175">Coiled coil</keyword>
<dbReference type="InterPro" id="IPR000092">
    <property type="entry name" value="Polyprenyl_synt"/>
</dbReference>
<dbReference type="SFLD" id="SFLDS00005">
    <property type="entry name" value="Isoprenoid_Synthase_Type_I"/>
    <property type="match status" value="1"/>
</dbReference>
<evidence type="ECO:0000256" key="4">
    <source>
        <dbReference type="SAM" id="Coils"/>
    </source>
</evidence>
<dbReference type="PANTHER" id="PTHR12001">
    <property type="entry name" value="GERANYLGERANYL PYROPHOSPHATE SYNTHASE"/>
    <property type="match status" value="1"/>
</dbReference>
<keyword evidence="3" id="KW-0460">Magnesium</keyword>
<reference evidence="6" key="1">
    <citation type="submission" date="2021-03" db="EMBL/GenBank/DDBJ databases">
        <title>Systematic mining of fungal chimeric terpene synthases using an efficient precursor-providing yeast chassis.</title>
        <authorList>
            <person name="Chen R."/>
            <person name="Jia Q."/>
            <person name="Mu X."/>
            <person name="Hu B."/>
            <person name="Sun X."/>
            <person name="Deng Z."/>
            <person name="Chen F."/>
            <person name="Bian G."/>
            <person name="Liu T."/>
        </authorList>
    </citation>
    <scope>NUCLEOTIDE SEQUENCE</scope>
</reference>
<dbReference type="AlphaFoldDB" id="A0A8F4SK87"/>
<dbReference type="SUPFAM" id="SSF48576">
    <property type="entry name" value="Terpenoid synthases"/>
    <property type="match status" value="2"/>
</dbReference>
<dbReference type="GO" id="GO:0004659">
    <property type="term" value="F:prenyltransferase activity"/>
    <property type="evidence" value="ECO:0007669"/>
    <property type="project" value="InterPro"/>
</dbReference>
<evidence type="ECO:0000256" key="3">
    <source>
        <dbReference type="ARBA" id="ARBA00022842"/>
    </source>
</evidence>
<feature type="coiled-coil region" evidence="4">
    <location>
        <begin position="670"/>
        <end position="697"/>
    </location>
</feature>
<evidence type="ECO:0000313" key="6">
    <source>
        <dbReference type="EMBL" id="QXF69104.1"/>
    </source>
</evidence>
<feature type="compositionally biased region" description="Polar residues" evidence="5">
    <location>
        <begin position="396"/>
        <end position="414"/>
    </location>
</feature>
<dbReference type="GO" id="GO:0046872">
    <property type="term" value="F:metal ion binding"/>
    <property type="evidence" value="ECO:0007669"/>
    <property type="project" value="UniProtKB-KW"/>
</dbReference>
<organism evidence="6">
    <name type="scientific">Baudoinia panamericana</name>
    <dbReference type="NCBI Taxonomy" id="1709381"/>
    <lineage>
        <taxon>Eukaryota</taxon>
        <taxon>Fungi</taxon>
        <taxon>Dikarya</taxon>
        <taxon>Ascomycota</taxon>
        <taxon>Pezizomycotina</taxon>
        <taxon>Dothideomycetes</taxon>
        <taxon>Dothideomycetidae</taxon>
        <taxon>Mycosphaerellales</taxon>
        <taxon>Teratosphaeriaceae</taxon>
        <taxon>Baudoinia</taxon>
    </lineage>
</organism>
<dbReference type="GO" id="GO:0008299">
    <property type="term" value="P:isoprenoid biosynthetic process"/>
    <property type="evidence" value="ECO:0007669"/>
    <property type="project" value="InterPro"/>
</dbReference>